<proteinExistence type="inferred from homology"/>
<dbReference type="InterPro" id="IPR010987">
    <property type="entry name" value="Glutathione-S-Trfase_C-like"/>
</dbReference>
<evidence type="ECO:0000259" key="6">
    <source>
        <dbReference type="PROSITE" id="PS50404"/>
    </source>
</evidence>
<dbReference type="InterPro" id="IPR040079">
    <property type="entry name" value="Glutathione_S-Trfase"/>
</dbReference>
<protein>
    <recommendedName>
        <fullName evidence="3">glutathione transferase</fullName>
        <ecNumber evidence="3">2.5.1.18</ecNumber>
    </recommendedName>
</protein>
<dbReference type="PANTHER" id="PTHR11571">
    <property type="entry name" value="GLUTATHIONE S-TRANSFERASE"/>
    <property type="match status" value="1"/>
</dbReference>
<name>A0A9Q0M7Z5_BLOTA</name>
<keyword evidence="9" id="KW-1185">Reference proteome</keyword>
<evidence type="ECO:0000313" key="8">
    <source>
        <dbReference type="EMBL" id="KAJ6220574.1"/>
    </source>
</evidence>
<organism evidence="8 9">
    <name type="scientific">Blomia tropicalis</name>
    <name type="common">Mite</name>
    <dbReference type="NCBI Taxonomy" id="40697"/>
    <lineage>
        <taxon>Eukaryota</taxon>
        <taxon>Metazoa</taxon>
        <taxon>Ecdysozoa</taxon>
        <taxon>Arthropoda</taxon>
        <taxon>Chelicerata</taxon>
        <taxon>Arachnida</taxon>
        <taxon>Acari</taxon>
        <taxon>Acariformes</taxon>
        <taxon>Sarcoptiformes</taxon>
        <taxon>Astigmata</taxon>
        <taxon>Glycyphagoidea</taxon>
        <taxon>Echimyopodidae</taxon>
        <taxon>Blomia</taxon>
    </lineage>
</organism>
<evidence type="ECO:0000313" key="9">
    <source>
        <dbReference type="Proteomes" id="UP001142055"/>
    </source>
</evidence>
<dbReference type="SFLD" id="SFLDS00019">
    <property type="entry name" value="Glutathione_Transferase_(cytos"/>
    <property type="match status" value="1"/>
</dbReference>
<dbReference type="PROSITE" id="PS50404">
    <property type="entry name" value="GST_NTER"/>
    <property type="match status" value="1"/>
</dbReference>
<comment type="function">
    <text evidence="1">Conjugation of reduced glutathione to a wide number of exogenous and endogenous hydrophobic electrophiles.</text>
</comment>
<dbReference type="InterPro" id="IPR004046">
    <property type="entry name" value="GST_C"/>
</dbReference>
<dbReference type="Gene3D" id="1.20.1050.130">
    <property type="match status" value="1"/>
</dbReference>
<evidence type="ECO:0000259" key="7">
    <source>
        <dbReference type="PROSITE" id="PS50405"/>
    </source>
</evidence>
<evidence type="ECO:0000256" key="4">
    <source>
        <dbReference type="ARBA" id="ARBA00022679"/>
    </source>
</evidence>
<feature type="domain" description="GST N-terminal" evidence="6">
    <location>
        <begin position="3"/>
        <end position="88"/>
    </location>
</feature>
<dbReference type="InterPro" id="IPR036282">
    <property type="entry name" value="Glutathione-S-Trfase_C_sf"/>
</dbReference>
<dbReference type="OMA" id="IRSTEWV"/>
<evidence type="ECO:0000256" key="5">
    <source>
        <dbReference type="ARBA" id="ARBA00047960"/>
    </source>
</evidence>
<dbReference type="InterPro" id="IPR036249">
    <property type="entry name" value="Thioredoxin-like_sf"/>
</dbReference>
<dbReference type="SUPFAM" id="SSF47616">
    <property type="entry name" value="GST C-terminal domain-like"/>
    <property type="match status" value="1"/>
</dbReference>
<dbReference type="PANTHER" id="PTHR11571:SF222">
    <property type="entry name" value="GLUTATHIONE TRANSFERASE"/>
    <property type="match status" value="1"/>
</dbReference>
<dbReference type="PROSITE" id="PS50405">
    <property type="entry name" value="GST_CTER"/>
    <property type="match status" value="1"/>
</dbReference>
<dbReference type="Proteomes" id="UP001142055">
    <property type="component" value="Chromosome 2"/>
</dbReference>
<sequence length="198" mass="23215">MSSKPVLAYFNGRARGEPPRLLLRYIGIDFEDKRYSFDHKTRTSAWFEEKSKLGLDFPKLPYYIDGEVKLTQSLAILRYLARKHKLDGATEMEKNRIAMLEQQSTTYGRGEREFEKKLQTDLALLDKFLGSNRYVAGENISYVDFWLYEYLHNIRSTEWVNKSETLDKCSNLTKFEQSIQSLPQLSAYLKEINAKPDF</sequence>
<accession>A0A9Q0M7Z5</accession>
<dbReference type="InterPro" id="IPR050213">
    <property type="entry name" value="GST_superfamily"/>
</dbReference>
<keyword evidence="4" id="KW-0808">Transferase</keyword>
<dbReference type="AlphaFoldDB" id="A0A9Q0M7Z5"/>
<reference evidence="8" key="1">
    <citation type="submission" date="2022-12" db="EMBL/GenBank/DDBJ databases">
        <title>Genome assemblies of Blomia tropicalis.</title>
        <authorList>
            <person name="Cui Y."/>
        </authorList>
    </citation>
    <scope>NUCLEOTIDE SEQUENCE</scope>
    <source>
        <tissue evidence="8">Adult mites</tissue>
    </source>
</reference>
<dbReference type="InterPro" id="IPR004045">
    <property type="entry name" value="Glutathione_S-Trfase_N"/>
</dbReference>
<dbReference type="GO" id="GO:0004364">
    <property type="term" value="F:glutathione transferase activity"/>
    <property type="evidence" value="ECO:0007669"/>
    <property type="project" value="UniProtKB-EC"/>
</dbReference>
<dbReference type="EMBL" id="JAPWDV010000002">
    <property type="protein sequence ID" value="KAJ6220574.1"/>
    <property type="molecule type" value="Genomic_DNA"/>
</dbReference>
<dbReference type="EC" id="2.5.1.18" evidence="3"/>
<dbReference type="SUPFAM" id="SSF52833">
    <property type="entry name" value="Thioredoxin-like"/>
    <property type="match status" value="1"/>
</dbReference>
<comment type="similarity">
    <text evidence="2">Belongs to the GST superfamily. Mu family.</text>
</comment>
<evidence type="ECO:0000256" key="3">
    <source>
        <dbReference type="ARBA" id="ARBA00012452"/>
    </source>
</evidence>
<dbReference type="GO" id="GO:0006749">
    <property type="term" value="P:glutathione metabolic process"/>
    <property type="evidence" value="ECO:0007669"/>
    <property type="project" value="TreeGrafter"/>
</dbReference>
<feature type="domain" description="GST C-terminal" evidence="7">
    <location>
        <begin position="74"/>
        <end position="198"/>
    </location>
</feature>
<dbReference type="Pfam" id="PF14497">
    <property type="entry name" value="GST_C_3"/>
    <property type="match status" value="1"/>
</dbReference>
<gene>
    <name evidence="8" type="ORF">RDWZM_006386</name>
</gene>
<dbReference type="Pfam" id="PF02798">
    <property type="entry name" value="GST_N"/>
    <property type="match status" value="1"/>
</dbReference>
<evidence type="ECO:0000256" key="1">
    <source>
        <dbReference type="ARBA" id="ARBA00003701"/>
    </source>
</evidence>
<comment type="catalytic activity">
    <reaction evidence="5">
        <text>RX + glutathione = an S-substituted glutathione + a halide anion + H(+)</text>
        <dbReference type="Rhea" id="RHEA:16437"/>
        <dbReference type="ChEBI" id="CHEBI:15378"/>
        <dbReference type="ChEBI" id="CHEBI:16042"/>
        <dbReference type="ChEBI" id="CHEBI:17792"/>
        <dbReference type="ChEBI" id="CHEBI:57925"/>
        <dbReference type="ChEBI" id="CHEBI:90779"/>
        <dbReference type="EC" id="2.5.1.18"/>
    </reaction>
</comment>
<comment type="caution">
    <text evidence="8">The sequence shown here is derived from an EMBL/GenBank/DDBJ whole genome shotgun (WGS) entry which is preliminary data.</text>
</comment>
<evidence type="ECO:0000256" key="2">
    <source>
        <dbReference type="ARBA" id="ARBA00005861"/>
    </source>
</evidence>